<evidence type="ECO:0000313" key="12">
    <source>
        <dbReference type="EMBL" id="AOZ72816.1"/>
    </source>
</evidence>
<dbReference type="AlphaFoldDB" id="A0A1D9MKK4"/>
<dbReference type="GO" id="GO:0005524">
    <property type="term" value="F:ATP binding"/>
    <property type="evidence" value="ECO:0007669"/>
    <property type="project" value="UniProtKB-KW"/>
</dbReference>
<keyword evidence="5 9" id="KW-0227">DNA damage</keyword>
<sequence>MINEVFIENLGVIDSARLDLVPGFTAVTGETGAGKTMVLTGLGMLLGARTDLATVRLGAEQASVSGVFAELNQEANESLSGWDLCASDDEVFVSRTLHTKAGRSRARLQGRAVPVAALGEFSSTMVTIHGQSDQIALKNSRVQRQILDRFGNATHQALIVEYQNAWQAAVKAKRELDDWQANAQIYALESASLQEGLELYDELAPSDHEEEELTSLIKRLTNVSDLRQFVASAKELISATSLESSNDALGAIGSANSFLSKAERLDPSLENLKEQLVQLEMQIRDLGFELENYVATLEDDPNALTQAHERRAKLKKLMQGRAVEISELHDWAQEARQRLHDIGDPTATTELKQQTLKQCQETVLAVGKKLTSSRQKLALGLAQKVNSELAELAMKSARFTVELEDLPKPSSHGLEEITFMLQSHPSAPTRPIGAGASGGELSRIMLAIEVAAADNHSQSGRRTFIFDEVDSGIGGQAAIQVGKRLAKLAENSQVIVVTHLAQVAAFADQQVLLQKADGKTELIALTGSARETELARMLSGEATLAAAKTHAAELLAAAQSAKQ</sequence>
<name>A0A1D9MKK4_9ACTO</name>
<dbReference type="InterPro" id="IPR027417">
    <property type="entry name" value="P-loop_NTPase"/>
</dbReference>
<dbReference type="RefSeq" id="WP_071164281.1">
    <property type="nucleotide sequence ID" value="NZ_CP017812.1"/>
</dbReference>
<keyword evidence="4" id="KW-0547">Nucleotide-binding</keyword>
<dbReference type="Gene3D" id="3.40.50.300">
    <property type="entry name" value="P-loop containing nucleotide triphosphate hydrolases"/>
    <property type="match status" value="2"/>
</dbReference>
<gene>
    <name evidence="12" type="ORF">BK816_05495</name>
</gene>
<keyword evidence="13" id="KW-1185">Reference proteome</keyword>
<dbReference type="EMBL" id="CP017812">
    <property type="protein sequence ID" value="AOZ72816.1"/>
    <property type="molecule type" value="Genomic_DNA"/>
</dbReference>
<dbReference type="InterPro" id="IPR003395">
    <property type="entry name" value="RecF/RecN/SMC_N"/>
</dbReference>
<keyword evidence="6" id="KW-0067">ATP-binding</keyword>
<protein>
    <recommendedName>
        <fullName evidence="3 9">DNA repair protein RecN</fullName>
    </recommendedName>
    <alternativeName>
        <fullName evidence="8 9">Recombination protein N</fullName>
    </alternativeName>
</protein>
<dbReference type="NCBIfam" id="TIGR00634">
    <property type="entry name" value="recN"/>
    <property type="match status" value="1"/>
</dbReference>
<evidence type="ECO:0000256" key="7">
    <source>
        <dbReference type="ARBA" id="ARBA00023204"/>
    </source>
</evidence>
<evidence type="ECO:0000259" key="11">
    <source>
        <dbReference type="Pfam" id="PF02463"/>
    </source>
</evidence>
<evidence type="ECO:0000256" key="4">
    <source>
        <dbReference type="ARBA" id="ARBA00022741"/>
    </source>
</evidence>
<reference evidence="12 13" key="1">
    <citation type="submission" date="2016-10" db="EMBL/GenBank/DDBJ databases">
        <title>Actinomyces aegypiusis sp. nov., isolated from the Aegypius monachus in Qinghai Tibet Plateau China.</title>
        <authorList>
            <person name="Wang Y."/>
        </authorList>
    </citation>
    <scope>NUCLEOTIDE SEQUENCE [LARGE SCALE GENOMIC DNA]</scope>
    <source>
        <strain evidence="12 13">VUL4_3</strain>
    </source>
</reference>
<feature type="domain" description="RecF/RecN/SMC N-terminal" evidence="11">
    <location>
        <begin position="2"/>
        <end position="516"/>
    </location>
</feature>
<comment type="similarity">
    <text evidence="2 9">Belongs to the RecN family.</text>
</comment>
<dbReference type="PANTHER" id="PTHR11059:SF0">
    <property type="entry name" value="DNA REPAIR PROTEIN RECN"/>
    <property type="match status" value="1"/>
</dbReference>
<dbReference type="GO" id="GO:0043590">
    <property type="term" value="C:bacterial nucleoid"/>
    <property type="evidence" value="ECO:0007669"/>
    <property type="project" value="TreeGrafter"/>
</dbReference>
<evidence type="ECO:0000256" key="1">
    <source>
        <dbReference type="ARBA" id="ARBA00003618"/>
    </source>
</evidence>
<dbReference type="GO" id="GO:0006310">
    <property type="term" value="P:DNA recombination"/>
    <property type="evidence" value="ECO:0007669"/>
    <property type="project" value="InterPro"/>
</dbReference>
<organism evidence="12 13">
    <name type="scientific">Boudabousia tangfeifanii</name>
    <dbReference type="NCBI Taxonomy" id="1912795"/>
    <lineage>
        <taxon>Bacteria</taxon>
        <taxon>Bacillati</taxon>
        <taxon>Actinomycetota</taxon>
        <taxon>Actinomycetes</taxon>
        <taxon>Actinomycetales</taxon>
        <taxon>Actinomycetaceae</taxon>
        <taxon>Boudabousia</taxon>
    </lineage>
</organism>
<feature type="coiled-coil region" evidence="10">
    <location>
        <begin position="262"/>
        <end position="289"/>
    </location>
</feature>
<evidence type="ECO:0000256" key="3">
    <source>
        <dbReference type="ARBA" id="ARBA00021315"/>
    </source>
</evidence>
<evidence type="ECO:0000256" key="8">
    <source>
        <dbReference type="ARBA" id="ARBA00033408"/>
    </source>
</evidence>
<evidence type="ECO:0000256" key="6">
    <source>
        <dbReference type="ARBA" id="ARBA00022840"/>
    </source>
</evidence>
<evidence type="ECO:0000313" key="13">
    <source>
        <dbReference type="Proteomes" id="UP000176288"/>
    </source>
</evidence>
<dbReference type="STRING" id="1912795.BK816_05495"/>
<evidence type="ECO:0000256" key="9">
    <source>
        <dbReference type="PIRNR" id="PIRNR003128"/>
    </source>
</evidence>
<dbReference type="Pfam" id="PF02463">
    <property type="entry name" value="SMC_N"/>
    <property type="match status" value="1"/>
</dbReference>
<dbReference type="KEGG" id="avu:BK816_05495"/>
<comment type="function">
    <text evidence="1 9">May be involved in recombinational repair of damaged DNA.</text>
</comment>
<keyword evidence="7 9" id="KW-0234">DNA repair</keyword>
<evidence type="ECO:0000256" key="10">
    <source>
        <dbReference type="SAM" id="Coils"/>
    </source>
</evidence>
<dbReference type="SUPFAM" id="SSF52540">
    <property type="entry name" value="P-loop containing nucleoside triphosphate hydrolases"/>
    <property type="match status" value="1"/>
</dbReference>
<accession>A0A1D9MKK4</accession>
<evidence type="ECO:0000256" key="5">
    <source>
        <dbReference type="ARBA" id="ARBA00022763"/>
    </source>
</evidence>
<dbReference type="GO" id="GO:0006281">
    <property type="term" value="P:DNA repair"/>
    <property type="evidence" value="ECO:0007669"/>
    <property type="project" value="UniProtKB-KW"/>
</dbReference>
<dbReference type="Proteomes" id="UP000176288">
    <property type="component" value="Chromosome"/>
</dbReference>
<dbReference type="PIRSF" id="PIRSF003128">
    <property type="entry name" value="RecN"/>
    <property type="match status" value="1"/>
</dbReference>
<evidence type="ECO:0000256" key="2">
    <source>
        <dbReference type="ARBA" id="ARBA00009441"/>
    </source>
</evidence>
<proteinExistence type="inferred from homology"/>
<dbReference type="InterPro" id="IPR004604">
    <property type="entry name" value="DNA_recomb/repair_RecN"/>
</dbReference>
<dbReference type="GO" id="GO:0009432">
    <property type="term" value="P:SOS response"/>
    <property type="evidence" value="ECO:0007669"/>
    <property type="project" value="TreeGrafter"/>
</dbReference>
<keyword evidence="10" id="KW-0175">Coiled coil</keyword>
<dbReference type="PANTHER" id="PTHR11059">
    <property type="entry name" value="DNA REPAIR PROTEIN RECN"/>
    <property type="match status" value="1"/>
</dbReference>